<name>A0A2G5TQA5_9PELO</name>
<sequence length="333" mass="38953">MPPSLLQMPDVVLSTILKELDLYTVLVLRKVCVDLRNFIEDHKPESKIDHASVTVNLDSVHFSMPFNTINVLYEKRNNGCYVIGKYGYNKKQVLVENSEFWELFLDDFKIVLKNQKMPIPHFYFNFKEAMANELLQKLDQSLKTWEHHVPVKRLYMGTCNQKEVVTLVSNIDSKLLESFEISCSRCMKMAIDEIVRLEHWKNLKQIEMSNLVTDLPLHYFSGMARVSICRIFVSGEDVALLKEVKLYNISQTKKSIILQIFSQYPSMIKFHIRSECVNKPQYDRILGKSQVGRSLYGGRLDKWLCEIDDKTVQFSLFGSMDNWNFSVERILRK</sequence>
<dbReference type="InterPro" id="IPR001810">
    <property type="entry name" value="F-box_dom"/>
</dbReference>
<protein>
    <recommendedName>
        <fullName evidence="1">F-box domain-containing protein</fullName>
    </recommendedName>
</protein>
<organism evidence="2 3">
    <name type="scientific">Caenorhabditis nigoni</name>
    <dbReference type="NCBI Taxonomy" id="1611254"/>
    <lineage>
        <taxon>Eukaryota</taxon>
        <taxon>Metazoa</taxon>
        <taxon>Ecdysozoa</taxon>
        <taxon>Nematoda</taxon>
        <taxon>Chromadorea</taxon>
        <taxon>Rhabditida</taxon>
        <taxon>Rhabditina</taxon>
        <taxon>Rhabditomorpha</taxon>
        <taxon>Rhabditoidea</taxon>
        <taxon>Rhabditidae</taxon>
        <taxon>Peloderinae</taxon>
        <taxon>Caenorhabditis</taxon>
    </lineage>
</organism>
<evidence type="ECO:0000259" key="1">
    <source>
        <dbReference type="PROSITE" id="PS50181"/>
    </source>
</evidence>
<evidence type="ECO:0000313" key="2">
    <source>
        <dbReference type="EMBL" id="PIC29485.1"/>
    </source>
</evidence>
<proteinExistence type="predicted"/>
<dbReference type="Pfam" id="PF01827">
    <property type="entry name" value="FTH"/>
    <property type="match status" value="1"/>
</dbReference>
<dbReference type="Pfam" id="PF00646">
    <property type="entry name" value="F-box"/>
    <property type="match status" value="1"/>
</dbReference>
<dbReference type="PANTHER" id="PTHR23015:SF4">
    <property type="entry name" value="DUF38 DOMAIN-CONTAINING PROTEIN-RELATED"/>
    <property type="match status" value="1"/>
</dbReference>
<dbReference type="EMBL" id="PDUG01000005">
    <property type="protein sequence ID" value="PIC29485.1"/>
    <property type="molecule type" value="Genomic_DNA"/>
</dbReference>
<dbReference type="PANTHER" id="PTHR23015">
    <property type="entry name" value="UNCHARACTERIZED C.ELEGANS PROTEIN"/>
    <property type="match status" value="1"/>
</dbReference>
<dbReference type="PROSITE" id="PS50181">
    <property type="entry name" value="FBOX"/>
    <property type="match status" value="1"/>
</dbReference>
<accession>A0A2G5TQA5</accession>
<feature type="domain" description="F-box" evidence="1">
    <location>
        <begin position="2"/>
        <end position="48"/>
    </location>
</feature>
<reference evidence="3" key="1">
    <citation type="submission" date="2017-10" db="EMBL/GenBank/DDBJ databases">
        <title>Rapid genome shrinkage in a self-fertile nematode reveals novel sperm competition proteins.</title>
        <authorList>
            <person name="Yin D."/>
            <person name="Schwarz E.M."/>
            <person name="Thomas C.G."/>
            <person name="Felde R.L."/>
            <person name="Korf I.F."/>
            <person name="Cutter A.D."/>
            <person name="Schartner C.M."/>
            <person name="Ralston E.J."/>
            <person name="Meyer B.J."/>
            <person name="Haag E.S."/>
        </authorList>
    </citation>
    <scope>NUCLEOTIDE SEQUENCE [LARGE SCALE GENOMIC DNA]</scope>
    <source>
        <strain evidence="3">JU1422</strain>
    </source>
</reference>
<gene>
    <name evidence="2" type="primary">Cnig_chr_V.g21044</name>
    <name evidence="2" type="ORF">B9Z55_021044</name>
</gene>
<keyword evidence="3" id="KW-1185">Reference proteome</keyword>
<evidence type="ECO:0000313" key="3">
    <source>
        <dbReference type="Proteomes" id="UP000230233"/>
    </source>
</evidence>
<dbReference type="InterPro" id="IPR002900">
    <property type="entry name" value="DUF38/FTH_CAE_spp"/>
</dbReference>
<dbReference type="InterPro" id="IPR040161">
    <property type="entry name" value="FB224"/>
</dbReference>
<dbReference type="GO" id="GO:0045087">
    <property type="term" value="P:innate immune response"/>
    <property type="evidence" value="ECO:0007669"/>
    <property type="project" value="TreeGrafter"/>
</dbReference>
<dbReference type="AlphaFoldDB" id="A0A2G5TQA5"/>
<comment type="caution">
    <text evidence="2">The sequence shown here is derived from an EMBL/GenBank/DDBJ whole genome shotgun (WGS) entry which is preliminary data.</text>
</comment>
<dbReference type="OrthoDB" id="5807802at2759"/>
<dbReference type="Proteomes" id="UP000230233">
    <property type="component" value="Chromosome V"/>
</dbReference>
<dbReference type="SMART" id="SM00256">
    <property type="entry name" value="FBOX"/>
    <property type="match status" value="1"/>
</dbReference>